<dbReference type="SUPFAM" id="SSF101447">
    <property type="entry name" value="Formin homology 2 domain (FH2 domain)"/>
    <property type="match status" value="1"/>
</dbReference>
<evidence type="ECO:0000256" key="1">
    <source>
        <dbReference type="SAM" id="MobiDB-lite"/>
    </source>
</evidence>
<sequence length="307" mass="34810">MCVSTGNKRDCSRTHAAMSPVSTHYLLIFLSKLRRKLRTNIKFTPILQIIQSSATSGYISDDEDLVDVTPLPETIEVDSDYKDKPQARQCAIECRVKVEPNTTDPTPPPPPPPPPPPATCSAPQRKKMTRRELWAMFDKLFSVTQMSGRGSASIVTTLPSGEATVTETWYFQEHIISNTVFKDRPEYATLDTVSLGNAMSLLSKRRNKFFGATIVVFEGDVVTVRQGCIEYINRQRKLLLTKKRHLTLYEVYSLSGTMFSKLFVRALKPVISMHINKSTFKLRNSDTLEMLRLFCEMHFDKKYAAVC</sequence>
<proteinExistence type="predicted"/>
<name>A0A386JBD8_9VIRU</name>
<accession>A0A386JBD8</accession>
<feature type="region of interest" description="Disordered" evidence="1">
    <location>
        <begin position="99"/>
        <end position="125"/>
    </location>
</feature>
<reference evidence="2 3" key="1">
    <citation type="journal article" date="2017" name="Virol. Sin.">
        <title>Genome analysis of Heliothis virescens ascovirus 3h isolated from China.</title>
        <authorList>
            <person name="Huang G.H."/>
            <person name="Hou D.H."/>
            <person name="Wang M."/>
            <person name="Cheng X.W."/>
            <person name="Hu Z."/>
        </authorList>
    </citation>
    <scope>NUCLEOTIDE SEQUENCE [LARGE SCALE GENOMIC DNA]</scope>
    <source>
        <strain evidence="2">HvAV-3h</strain>
    </source>
</reference>
<dbReference type="EMBL" id="KU170628">
    <property type="protein sequence ID" value="AYD68255.1"/>
    <property type="molecule type" value="Genomic_DNA"/>
</dbReference>
<protein>
    <submittedName>
        <fullName evidence="2">Uncharacterized protein</fullName>
    </submittedName>
</protein>
<feature type="compositionally biased region" description="Pro residues" evidence="1">
    <location>
        <begin position="105"/>
        <end position="118"/>
    </location>
</feature>
<dbReference type="Proteomes" id="UP000316643">
    <property type="component" value="Genome"/>
</dbReference>
<evidence type="ECO:0000313" key="3">
    <source>
        <dbReference type="Proteomes" id="UP000316643"/>
    </source>
</evidence>
<evidence type="ECO:0000313" key="2">
    <source>
        <dbReference type="EMBL" id="AYD68255.1"/>
    </source>
</evidence>
<organism evidence="2 3">
    <name type="scientific">Heliothis virescens ascovirus 3h</name>
    <dbReference type="NCBI Taxonomy" id="1268039"/>
    <lineage>
        <taxon>Viruses</taxon>
        <taxon>Varidnaviria</taxon>
        <taxon>Bamfordvirae</taxon>
        <taxon>Nucleocytoviricota</taxon>
        <taxon>Megaviricetes</taxon>
        <taxon>Pimascovirales</taxon>
        <taxon>Pimascovirales incertae sedis</taxon>
        <taxon>Ascoviridae</taxon>
        <taxon>Ascovirus</taxon>
    </lineage>
</organism>